<feature type="region of interest" description="Disordered" evidence="1">
    <location>
        <begin position="667"/>
        <end position="759"/>
    </location>
</feature>
<sequence>MFNKKLYFALLTLLVVSNVVCGKKSRRNKRPKDQEDYTTIQPNVVAYSTFGVNDVVSYDGFVPTSPDYATFLSGVNQESTTRLYAPAFPSSMDTTGFGGNYGTQAFEGHSFGVNEVNMGQPSGMLQYSSNSMNFYNNPNFGTTAEQNSNNDSEDTSGRNHNAEETDSPVYGTKINSRQRYRINNTEPSSYSNGYSNLSDNKYLHFPEPEQPHENKPAFSESSGSYQNTNSFVHNYEPQENEDSVKMSSVLKFPKVVDFTKLKPYYPTELDTSKFFSEVNQPSNEQNSMKNTQIENTFTHNFNTNTNNNNQFTDSSPKLVDHYNMKNNEEPSDKSVTKSNNYFEQDLTYNHVNTRHKNNAASNKPLEPKKKIKSKPWSSGNYTNDFTNWKDSSVKSYGYSTNFSNMNFKYDVSEPKKPFNPDEIISASSNVDLTNYQYPDSEYSNFKKMPEVNEDDDYNSVSFKDKSKSNDYLNRFKNSISTIPTTTSYWGNVYPSFKDYAKKPHYSEIGTDVVNIPKRPHKLNYPKQLDSKLPDWPYTHINRPHKSNKPTNDWTKDLFDTRFKSEEDLLGLRTHDTSHPTYLPTFKPSNNVYDNDNEFKNLVEKWRLSYLKTKFKDTPVRDYESYGSETKATHVPIPKPYPVQVPVEKPYPVHIPYVRPVFHHTKPVHEDPEHIEEEDFMRRPEIKKPTQYKKRPYGTRYRSRRPSRASYQQDRNRRRWPERRRPSHTIEYRHQSRPTEFHSPPYKHRDFEPDDDETSEYREYCRRTGNC</sequence>
<feature type="compositionally biased region" description="Basic residues" evidence="1">
    <location>
        <begin position="715"/>
        <end position="726"/>
    </location>
</feature>
<proteinExistence type="predicted"/>
<evidence type="ECO:0000313" key="3">
    <source>
        <dbReference type="Proteomes" id="UP000301870"/>
    </source>
</evidence>
<feature type="region of interest" description="Disordered" evidence="1">
    <location>
        <begin position="356"/>
        <end position="375"/>
    </location>
</feature>
<feature type="chain" id="PRO_5039938424" evidence="2">
    <location>
        <begin position="23"/>
        <end position="770"/>
    </location>
</feature>
<feature type="compositionally biased region" description="Polar residues" evidence="1">
    <location>
        <begin position="173"/>
        <end position="199"/>
    </location>
</feature>
<feature type="region of interest" description="Disordered" evidence="1">
    <location>
        <begin position="136"/>
        <end position="231"/>
    </location>
</feature>
<feature type="compositionally biased region" description="Basic residues" evidence="1">
    <location>
        <begin position="689"/>
        <end position="706"/>
    </location>
</feature>
<keyword evidence="2" id="KW-0732">Signal</keyword>
<organism evidence="3 4">
    <name type="scientific">Spodoptera litura</name>
    <name type="common">Asian cotton leafworm</name>
    <dbReference type="NCBI Taxonomy" id="69820"/>
    <lineage>
        <taxon>Eukaryota</taxon>
        <taxon>Metazoa</taxon>
        <taxon>Ecdysozoa</taxon>
        <taxon>Arthropoda</taxon>
        <taxon>Hexapoda</taxon>
        <taxon>Insecta</taxon>
        <taxon>Pterygota</taxon>
        <taxon>Neoptera</taxon>
        <taxon>Endopterygota</taxon>
        <taxon>Lepidoptera</taxon>
        <taxon>Glossata</taxon>
        <taxon>Ditrysia</taxon>
        <taxon>Noctuoidea</taxon>
        <taxon>Noctuidae</taxon>
        <taxon>Amphipyrinae</taxon>
        <taxon>Spodoptera</taxon>
    </lineage>
</organism>
<dbReference type="GeneID" id="111349758"/>
<evidence type="ECO:0000256" key="2">
    <source>
        <dbReference type="SAM" id="SignalP"/>
    </source>
</evidence>
<gene>
    <name evidence="4" type="primary">LOC111349758</name>
</gene>
<name>A0A9J7IIV1_SPOLT</name>
<accession>A0A9J7IIV1</accession>
<dbReference type="Proteomes" id="UP000301870">
    <property type="component" value="Chromosome 9"/>
</dbReference>
<feature type="signal peptide" evidence="2">
    <location>
        <begin position="1"/>
        <end position="22"/>
    </location>
</feature>
<feature type="compositionally biased region" description="Basic and acidic residues" evidence="1">
    <location>
        <begin position="201"/>
        <end position="215"/>
    </location>
</feature>
<protein>
    <submittedName>
        <fullName evidence="4">GATA zinc finger domain-containing protein 14-like isoform X2</fullName>
    </submittedName>
</protein>
<dbReference type="AlphaFoldDB" id="A0A9J7IIV1"/>
<feature type="compositionally biased region" description="Polar residues" evidence="1">
    <location>
        <begin position="136"/>
        <end position="150"/>
    </location>
</feature>
<evidence type="ECO:0000256" key="1">
    <source>
        <dbReference type="SAM" id="MobiDB-lite"/>
    </source>
</evidence>
<feature type="compositionally biased region" description="Polar residues" evidence="1">
    <location>
        <begin position="219"/>
        <end position="231"/>
    </location>
</feature>
<keyword evidence="3" id="KW-1185">Reference proteome</keyword>
<reference evidence="4" key="1">
    <citation type="submission" date="2025-08" db="UniProtKB">
        <authorList>
            <consortium name="RefSeq"/>
        </authorList>
    </citation>
    <scope>IDENTIFICATION</scope>
    <source>
        <strain evidence="4">Ishihara</strain>
        <tissue evidence="4">Whole body</tissue>
    </source>
</reference>
<evidence type="ECO:0000313" key="4">
    <source>
        <dbReference type="RefSeq" id="XP_022816761.1"/>
    </source>
</evidence>
<feature type="compositionally biased region" description="Basic and acidic residues" evidence="1">
    <location>
        <begin position="727"/>
        <end position="739"/>
    </location>
</feature>
<dbReference type="RefSeq" id="XP_022816761.1">
    <property type="nucleotide sequence ID" value="XM_022960993.1"/>
</dbReference>